<dbReference type="EMBL" id="ASTJ01000011">
    <property type="protein sequence ID" value="EPC03819.1"/>
    <property type="molecule type" value="Genomic_DNA"/>
</dbReference>
<accession>S2L7P1</accession>
<gene>
    <name evidence="1" type="ORF">L861_00550</name>
</gene>
<name>S2L7P1_LITA3</name>
<protein>
    <submittedName>
        <fullName evidence="1">Uncharacterized protein</fullName>
    </submittedName>
</protein>
<organism evidence="1 2">
    <name type="scientific">Litchfieldella anticariensis (strain DSM 16096 / CECT 5854 / CIP 108499 / LMG 22089 / FP35)</name>
    <name type="common">Halomonas anticariensis</name>
    <dbReference type="NCBI Taxonomy" id="1121939"/>
    <lineage>
        <taxon>Bacteria</taxon>
        <taxon>Pseudomonadati</taxon>
        <taxon>Pseudomonadota</taxon>
        <taxon>Gammaproteobacteria</taxon>
        <taxon>Oceanospirillales</taxon>
        <taxon>Halomonadaceae</taxon>
        <taxon>Litchfieldella</taxon>
    </lineage>
</organism>
<reference evidence="1 2" key="1">
    <citation type="journal article" date="2013" name="Genome Announc.">
        <title>Draft genome sequence of the moderately halophilic gammaproteobacterium Halomonas anticariensis FP35.</title>
        <authorList>
            <person name="Tahrioui A."/>
            <person name="Quesada E."/>
            <person name="Llamas I."/>
        </authorList>
    </citation>
    <scope>NUCLEOTIDE SEQUENCE [LARGE SCALE GENOMIC DNA]</scope>
    <source>
        <strain evidence="2">DSM 16096 / CECT 5854 / LMG 22089 / FP35</strain>
    </source>
</reference>
<comment type="caution">
    <text evidence="1">The sequence shown here is derived from an EMBL/GenBank/DDBJ whole genome shotgun (WGS) entry which is preliminary data.</text>
</comment>
<evidence type="ECO:0000313" key="2">
    <source>
        <dbReference type="Proteomes" id="UP000014463"/>
    </source>
</evidence>
<dbReference type="AlphaFoldDB" id="S2L7P1"/>
<proteinExistence type="predicted"/>
<evidence type="ECO:0000313" key="1">
    <source>
        <dbReference type="EMBL" id="EPC03819.1"/>
    </source>
</evidence>
<dbReference type="STRING" id="1121939.L861_00550"/>
<sequence length="50" mass="5332">MLYPMLPPSIAIPVGLIGLRRSTDRLVGAVTAYQAGVRAMLAGHASYRGY</sequence>
<dbReference type="Proteomes" id="UP000014463">
    <property type="component" value="Unassembled WGS sequence"/>
</dbReference>
<keyword evidence="2" id="KW-1185">Reference proteome</keyword>